<dbReference type="AlphaFoldDB" id="A0A238UN23"/>
<feature type="compositionally biased region" description="Basic and acidic residues" evidence="1">
    <location>
        <begin position="74"/>
        <end position="84"/>
    </location>
</feature>
<protein>
    <submittedName>
        <fullName evidence="3">Uncharacterized protein</fullName>
    </submittedName>
</protein>
<evidence type="ECO:0000313" key="3">
    <source>
        <dbReference type="EMBL" id="SNR23512.1"/>
    </source>
</evidence>
<feature type="transmembrane region" description="Helical" evidence="2">
    <location>
        <begin position="155"/>
        <end position="176"/>
    </location>
</feature>
<gene>
    <name evidence="3" type="ORF">SAMN06266787_101146</name>
</gene>
<feature type="transmembrane region" description="Helical" evidence="2">
    <location>
        <begin position="128"/>
        <end position="149"/>
    </location>
</feature>
<name>A0A238UN23_HALEZ</name>
<organism evidence="3 4">
    <name type="scientific">Halorubrum ezzemoulense</name>
    <name type="common">Halorubrum chaoviator</name>
    <dbReference type="NCBI Taxonomy" id="337243"/>
    <lineage>
        <taxon>Archaea</taxon>
        <taxon>Methanobacteriati</taxon>
        <taxon>Methanobacteriota</taxon>
        <taxon>Stenosarchaea group</taxon>
        <taxon>Halobacteria</taxon>
        <taxon>Halobacteriales</taxon>
        <taxon>Haloferacaceae</taxon>
        <taxon>Halorubrum</taxon>
    </lineage>
</organism>
<dbReference type="Proteomes" id="UP000198297">
    <property type="component" value="Unassembled WGS sequence"/>
</dbReference>
<keyword evidence="2" id="KW-0812">Transmembrane</keyword>
<feature type="compositionally biased region" description="Basic and acidic residues" evidence="1">
    <location>
        <begin position="94"/>
        <end position="110"/>
    </location>
</feature>
<evidence type="ECO:0000313" key="4">
    <source>
        <dbReference type="Proteomes" id="UP000198297"/>
    </source>
</evidence>
<proteinExistence type="predicted"/>
<evidence type="ECO:0000256" key="1">
    <source>
        <dbReference type="SAM" id="MobiDB-lite"/>
    </source>
</evidence>
<reference evidence="3 4" key="1">
    <citation type="submission" date="2017-06" db="EMBL/GenBank/DDBJ databases">
        <authorList>
            <person name="Kim H.J."/>
            <person name="Triplett B.A."/>
        </authorList>
    </citation>
    <scope>NUCLEOTIDE SEQUENCE [LARGE SCALE GENOMIC DNA]</scope>
    <source>
        <strain evidence="3 4">DSM 19316</strain>
    </source>
</reference>
<dbReference type="EMBL" id="FZNK01000001">
    <property type="protein sequence ID" value="SNR23512.1"/>
    <property type="molecule type" value="Genomic_DNA"/>
</dbReference>
<sequence>MPMRSELVRAVRGVLAAVSLLAFVALFLAVEARVTSATVLGGLAAVAVAALFAAAGRSGIRRLLGRGDSGSRGTAERTAERDAWLDEPVDDTAWTDRSDRAGDDPETDRPLARLEPALDDAWNRWSDAALTLGLAALGVGALVLLATYPGDDPPLGLLLLVAFGINGALVTLPFVFK</sequence>
<feature type="region of interest" description="Disordered" evidence="1">
    <location>
        <begin position="67"/>
        <end position="110"/>
    </location>
</feature>
<feature type="transmembrane region" description="Helical" evidence="2">
    <location>
        <begin position="39"/>
        <end position="56"/>
    </location>
</feature>
<keyword evidence="2" id="KW-0472">Membrane</keyword>
<accession>A0A238UN23</accession>
<evidence type="ECO:0000256" key="2">
    <source>
        <dbReference type="SAM" id="Phobius"/>
    </source>
</evidence>
<keyword evidence="2" id="KW-1133">Transmembrane helix</keyword>